<geneLocation type="mitochondrion" evidence="2"/>
<protein>
    <submittedName>
        <fullName evidence="2">Uncharacterized protein</fullName>
    </submittedName>
</protein>
<dbReference type="EMBL" id="KY245891">
    <property type="protein sequence ID" value="AQU12782.1"/>
    <property type="molecule type" value="Genomic_DNA"/>
</dbReference>
<accession>A0A343B747</accession>
<keyword evidence="1" id="KW-0472">Membrane</keyword>
<keyword evidence="2" id="KW-0496">Mitochondrion</keyword>
<feature type="transmembrane region" description="Helical" evidence="1">
    <location>
        <begin position="262"/>
        <end position="281"/>
    </location>
</feature>
<reference evidence="2" key="1">
    <citation type="journal article" date="2017" name="Mitochondrial DNA Part B Resour">
        <title>The complete mitochondrial genome of the edible Basidiomycete mushroom Thelephora ganbajun.</title>
        <authorList>
            <person name="Wang P."/>
            <person name="Zhang Y."/>
            <person name="Sha T."/>
            <person name="Xu J."/>
        </authorList>
    </citation>
    <scope>NUCLEOTIDE SEQUENCE</scope>
    <source>
        <strain evidence="2">P2</strain>
        <tissue evidence="2">Fruiting body</tissue>
    </source>
</reference>
<sequence length="305" mass="34497">MNYNSILIFISKICLWFSIGIKLYLLISEGKLGLYLQNKIYIINKLTFLQLTLIFFIIFYIISIIIDILILNIYKEYNLYNIVEYLNELYMADNQNNSNTNSDAKTNINVSNSAGDSAIIAASMAAGTQLAKKAPTIGQKALIFSSTTAIGLGAIGVKNLVNNVTESLGKSSNKFLPFNPINDLDLSQILGLTGNSAFDLIKMINYFQTIQLIVSYFIAYNLFFYIIDFTFVISKLNKMFPGPIGQKYILYFSNYISKIKKASLIFLTLFTILNLICAYVNSNTIEFVYTNFDSIIELYIKIKNN</sequence>
<proteinExistence type="predicted"/>
<feature type="transmembrane region" description="Helical" evidence="1">
    <location>
        <begin position="48"/>
        <end position="74"/>
    </location>
</feature>
<evidence type="ECO:0000313" key="2">
    <source>
        <dbReference type="EMBL" id="AQU12782.1"/>
    </source>
</evidence>
<name>A0A343B747_THEGA</name>
<evidence type="ECO:0000256" key="1">
    <source>
        <dbReference type="SAM" id="Phobius"/>
    </source>
</evidence>
<feature type="transmembrane region" description="Helical" evidence="1">
    <location>
        <begin position="213"/>
        <end position="233"/>
    </location>
</feature>
<keyword evidence="1" id="KW-1133">Transmembrane helix</keyword>
<dbReference type="AlphaFoldDB" id="A0A343B747"/>
<keyword evidence="1" id="KW-0812">Transmembrane</keyword>
<feature type="transmembrane region" description="Helical" evidence="1">
    <location>
        <begin position="6"/>
        <end position="27"/>
    </location>
</feature>
<organism evidence="2">
    <name type="scientific">Thelephora ganbajun</name>
    <name type="common">Ganba fungus</name>
    <dbReference type="NCBI Taxonomy" id="370292"/>
    <lineage>
        <taxon>Eukaryota</taxon>
        <taxon>Fungi</taxon>
        <taxon>Dikarya</taxon>
        <taxon>Basidiomycota</taxon>
        <taxon>Agaricomycotina</taxon>
        <taxon>Agaricomycetes</taxon>
        <taxon>Thelephorales</taxon>
        <taxon>Thelephoraceae</taxon>
        <taxon>Thelephora</taxon>
    </lineage>
</organism>